<dbReference type="Proteomes" id="UP001595952">
    <property type="component" value="Unassembled WGS sequence"/>
</dbReference>
<dbReference type="Gene3D" id="3.40.50.1820">
    <property type="entry name" value="alpha/beta hydrolase"/>
    <property type="match status" value="1"/>
</dbReference>
<evidence type="ECO:0000256" key="4">
    <source>
        <dbReference type="SAM" id="SignalP"/>
    </source>
</evidence>
<proteinExistence type="predicted"/>
<dbReference type="PROSITE" id="PS51257">
    <property type="entry name" value="PROKAR_LIPOPROTEIN"/>
    <property type="match status" value="1"/>
</dbReference>
<dbReference type="EMBL" id="JBHSEI010000010">
    <property type="protein sequence ID" value="MFC4639863.1"/>
    <property type="molecule type" value="Genomic_DNA"/>
</dbReference>
<gene>
    <name evidence="6" type="ORF">ACFO0D_16145</name>
</gene>
<evidence type="ECO:0000313" key="7">
    <source>
        <dbReference type="Proteomes" id="UP001595952"/>
    </source>
</evidence>
<dbReference type="Pfam" id="PF13290">
    <property type="entry name" value="CHB_HEX_C_1"/>
    <property type="match status" value="1"/>
</dbReference>
<evidence type="ECO:0000259" key="5">
    <source>
        <dbReference type="Pfam" id="PF13290"/>
    </source>
</evidence>
<feature type="signal peptide" evidence="4">
    <location>
        <begin position="1"/>
        <end position="23"/>
    </location>
</feature>
<comment type="caution">
    <text evidence="6">The sequence shown here is derived from an EMBL/GenBank/DDBJ whole genome shotgun (WGS) entry which is preliminary data.</text>
</comment>
<evidence type="ECO:0000313" key="6">
    <source>
        <dbReference type="EMBL" id="MFC4639863.1"/>
    </source>
</evidence>
<dbReference type="RefSeq" id="WP_380062839.1">
    <property type="nucleotide sequence ID" value="NZ_JBHSEI010000010.1"/>
</dbReference>
<keyword evidence="1 4" id="KW-0732">Signal</keyword>
<dbReference type="NCBIfam" id="TIGR01840">
    <property type="entry name" value="esterase_phb"/>
    <property type="match status" value="1"/>
</dbReference>
<feature type="compositionally biased region" description="Polar residues" evidence="3">
    <location>
        <begin position="259"/>
        <end position="274"/>
    </location>
</feature>
<evidence type="ECO:0000256" key="2">
    <source>
        <dbReference type="ARBA" id="ARBA00022801"/>
    </source>
</evidence>
<evidence type="ECO:0000256" key="1">
    <source>
        <dbReference type="ARBA" id="ARBA00022729"/>
    </source>
</evidence>
<keyword evidence="2" id="KW-0378">Hydrolase</keyword>
<dbReference type="InterPro" id="IPR029058">
    <property type="entry name" value="AB_hydrolase_fold"/>
</dbReference>
<dbReference type="PANTHER" id="PTHR43037">
    <property type="entry name" value="UNNAMED PRODUCT-RELATED"/>
    <property type="match status" value="1"/>
</dbReference>
<dbReference type="InterPro" id="IPR050955">
    <property type="entry name" value="Plant_Biomass_Hydrol_Est"/>
</dbReference>
<feature type="region of interest" description="Disordered" evidence="3">
    <location>
        <begin position="252"/>
        <end position="275"/>
    </location>
</feature>
<feature type="domain" description="GH29D-like beta-sandwich" evidence="5">
    <location>
        <begin position="350"/>
        <end position="418"/>
    </location>
</feature>
<protein>
    <submittedName>
        <fullName evidence="6">PHB depolymerase family esterase</fullName>
    </submittedName>
</protein>
<feature type="chain" id="PRO_5045417126" evidence="4">
    <location>
        <begin position="24"/>
        <end position="611"/>
    </location>
</feature>
<evidence type="ECO:0000256" key="3">
    <source>
        <dbReference type="SAM" id="MobiDB-lite"/>
    </source>
</evidence>
<dbReference type="PANTHER" id="PTHR43037:SF1">
    <property type="entry name" value="BLL1128 PROTEIN"/>
    <property type="match status" value="1"/>
</dbReference>
<dbReference type="InterPro" id="IPR059177">
    <property type="entry name" value="GH29D-like_dom"/>
</dbReference>
<keyword evidence="7" id="KW-1185">Reference proteome</keyword>
<organism evidence="6 7">
    <name type="scientific">Deinococcus hohokamensis</name>
    <dbReference type="NCBI Taxonomy" id="309883"/>
    <lineage>
        <taxon>Bacteria</taxon>
        <taxon>Thermotogati</taxon>
        <taxon>Deinococcota</taxon>
        <taxon>Deinococci</taxon>
        <taxon>Deinococcales</taxon>
        <taxon>Deinococcaceae</taxon>
        <taxon>Deinococcus</taxon>
    </lineage>
</organism>
<dbReference type="InterPro" id="IPR010126">
    <property type="entry name" value="Esterase_phb"/>
</dbReference>
<sequence>MKYAAPLLSLSLLLAACSQTPGAQVPGGHAVTAQATGTTTTGSATGGGITRNYTLYTPTAGAGTARPLVVMLHGCTQSPTDFAAGTRMNDLADSKGFLVVYPEQPSSANQNKCWNWFEPAHQARGQGEPAVIKAIVDAVKGKTAVDGTRVYVAGLSAGAAMSVIMGATYPDVFSAIGVGAGLEYKAATSTNAAFTAMNSGGPNPDTQGTAAYNAMGTAKRNVRTIVFHGTSDYTVYPVNGDQVAAQWVQTSDLTDDGQDNGSKSTSQLTTRNGTVSGGRAYTVKTYAGGVVELWNVTGMGHAWSGGSTAGTYTDPQGPDASAEMWRFFSAGTSTAPGTPDTTAPVLSVSPAPGTYVGPLNVTLSLNEPGTVYATTDGSDPKTSTTRVALSGGGSVTLSASGTVRAYAVDTAGNASAVQAYAYTLTAAPDSTATFSSASAQDGYVAANSKTDTTGGYILASGGISVGDNADAPFKGVLSFDTSALPDGATVTGATLNVKYSLAPNGNPWAGGSVMNADVVRGCLGASCTLATDDYAAAVTAAGAASFAAPASTATGTTLSTSLNAAGLGAINKTGMTQFRLNFTGGTAGNNGLSDYITLGEGAQVTLQLTYR</sequence>
<reference evidence="7" key="1">
    <citation type="journal article" date="2019" name="Int. J. Syst. Evol. Microbiol.">
        <title>The Global Catalogue of Microorganisms (GCM) 10K type strain sequencing project: providing services to taxonomists for standard genome sequencing and annotation.</title>
        <authorList>
            <consortium name="The Broad Institute Genomics Platform"/>
            <consortium name="The Broad Institute Genome Sequencing Center for Infectious Disease"/>
            <person name="Wu L."/>
            <person name="Ma J."/>
        </authorList>
    </citation>
    <scope>NUCLEOTIDE SEQUENCE [LARGE SCALE GENOMIC DNA]</scope>
    <source>
        <strain evidence="7">CCUG 55995</strain>
    </source>
</reference>
<dbReference type="Pfam" id="PF10503">
    <property type="entry name" value="Esterase_PHB"/>
    <property type="match status" value="1"/>
</dbReference>
<dbReference type="SUPFAM" id="SSF53474">
    <property type="entry name" value="alpha/beta-Hydrolases"/>
    <property type="match status" value="2"/>
</dbReference>
<name>A0ABV9ID50_9DEIO</name>
<accession>A0ABV9ID50</accession>